<evidence type="ECO:0000313" key="1">
    <source>
        <dbReference type="EMBL" id="AFY82612.1"/>
    </source>
</evidence>
<proteinExistence type="predicted"/>
<protein>
    <submittedName>
        <fullName evidence="1">Uncharacterized protein</fullName>
    </submittedName>
</protein>
<keyword evidence="2" id="KW-1185">Reference proteome</keyword>
<dbReference type="HOGENOM" id="CLU_3236908_0_0_3"/>
<dbReference type="KEGG" id="oac:Oscil6304_3016"/>
<organism evidence="1 2">
    <name type="scientific">Oscillatoria acuminata PCC 6304</name>
    <dbReference type="NCBI Taxonomy" id="56110"/>
    <lineage>
        <taxon>Bacteria</taxon>
        <taxon>Bacillati</taxon>
        <taxon>Cyanobacteriota</taxon>
        <taxon>Cyanophyceae</taxon>
        <taxon>Oscillatoriophycideae</taxon>
        <taxon>Oscillatoriales</taxon>
        <taxon>Oscillatoriaceae</taxon>
        <taxon>Oscillatoria</taxon>
    </lineage>
</organism>
<dbReference type="Proteomes" id="UP000010367">
    <property type="component" value="Chromosome"/>
</dbReference>
<dbReference type="InParanoid" id="K9TIC4"/>
<dbReference type="STRING" id="56110.Oscil6304_3016"/>
<sequence length="43" mass="4676">MCSVRKDAGLLIVLTGFGGKRFNPQTLSVATILGRLQINQNPF</sequence>
<dbReference type="EMBL" id="CP003607">
    <property type="protein sequence ID" value="AFY82612.1"/>
    <property type="molecule type" value="Genomic_DNA"/>
</dbReference>
<reference evidence="1 2" key="1">
    <citation type="submission" date="2012-06" db="EMBL/GenBank/DDBJ databases">
        <title>Finished chromosome of genome of Oscillatoria acuminata PCC 6304.</title>
        <authorList>
            <consortium name="US DOE Joint Genome Institute"/>
            <person name="Gugger M."/>
            <person name="Coursin T."/>
            <person name="Rippka R."/>
            <person name="Tandeau De Marsac N."/>
            <person name="Huntemann M."/>
            <person name="Wei C.-L."/>
            <person name="Han J."/>
            <person name="Detter J.C."/>
            <person name="Han C."/>
            <person name="Tapia R."/>
            <person name="Davenport K."/>
            <person name="Daligault H."/>
            <person name="Erkkila T."/>
            <person name="Gu W."/>
            <person name="Munk A.C.C."/>
            <person name="Teshima H."/>
            <person name="Xu Y."/>
            <person name="Chain P."/>
            <person name="Chen A."/>
            <person name="Krypides N."/>
            <person name="Mavromatis K."/>
            <person name="Markowitz V."/>
            <person name="Szeto E."/>
            <person name="Ivanova N."/>
            <person name="Mikhailova N."/>
            <person name="Ovchinnikova G."/>
            <person name="Pagani I."/>
            <person name="Pati A."/>
            <person name="Goodwin L."/>
            <person name="Peters L."/>
            <person name="Pitluck S."/>
            <person name="Woyke T."/>
            <person name="Kerfeld C."/>
        </authorList>
    </citation>
    <scope>NUCLEOTIDE SEQUENCE [LARGE SCALE GENOMIC DNA]</scope>
    <source>
        <strain evidence="1 2">PCC 6304</strain>
    </source>
</reference>
<name>K9TIC4_9CYAN</name>
<dbReference type="AlphaFoldDB" id="K9TIC4"/>
<gene>
    <name evidence="1" type="ORF">Oscil6304_3016</name>
</gene>
<accession>K9TIC4</accession>
<evidence type="ECO:0000313" key="2">
    <source>
        <dbReference type="Proteomes" id="UP000010367"/>
    </source>
</evidence>